<evidence type="ECO:0000256" key="2">
    <source>
        <dbReference type="ARBA" id="ARBA00022475"/>
    </source>
</evidence>
<dbReference type="InterPro" id="IPR050445">
    <property type="entry name" value="Bact_polysacc_biosynth/exp"/>
</dbReference>
<dbReference type="EMBL" id="JBHSLW010000039">
    <property type="protein sequence ID" value="MFC5422497.1"/>
    <property type="molecule type" value="Genomic_DNA"/>
</dbReference>
<dbReference type="PANTHER" id="PTHR32309">
    <property type="entry name" value="TYROSINE-PROTEIN KINASE"/>
    <property type="match status" value="1"/>
</dbReference>
<accession>A0ABW0IXN1</accession>
<evidence type="ECO:0000256" key="6">
    <source>
        <dbReference type="SAM" id="Coils"/>
    </source>
</evidence>
<keyword evidence="5 8" id="KW-0472">Membrane</keyword>
<dbReference type="Proteomes" id="UP001596053">
    <property type="component" value="Unassembled WGS sequence"/>
</dbReference>
<name>A0ABW0IXN1_9HYPH</name>
<feature type="coiled-coil region" evidence="6">
    <location>
        <begin position="194"/>
        <end position="285"/>
    </location>
</feature>
<feature type="domain" description="Polysaccharide chain length determinant N-terminal" evidence="9">
    <location>
        <begin position="30"/>
        <end position="121"/>
    </location>
</feature>
<evidence type="ECO:0000259" key="9">
    <source>
        <dbReference type="Pfam" id="PF02706"/>
    </source>
</evidence>
<sequence length="736" mass="79217">MTARYDTVAAAGESRYDTVAAAGESRSDLLDLPALWAAIKARKLWIIGPTLAALGLSFVAVNMVTPRYTGEARLLLENRDSFYTRPGQAVSETSGQQFDAEGVQSQVQVIMSRDLAREAIKRIGLVGNSEFDSGAGALGALKKVGVLLGIGAHPADRSPEERVLEKYYDRLLVYPVGRSRIVSIEFTSQDPALAAKAANEIAAVYLEMQEAAKQDTARSASSWLSTTIEPLRKKLAESEARVEEFRSRHGLLVGTNNTTITAQQLADLSTQLSNARSQQAEAQAKASIIRDAIKAGRTFEIPDVANNDLVRRLIEQRVNLRAQLALESRNLLSEHPRIKELNAQLADLESQIRAAAERAVRTLENEAKIAGQRVESVTAALDGQKKTASGANDDEVQLRALEREARTQREQLEQYMLRYREALARDAQNAAPADARIISRAIEPTTPSFPKKLPTILVATLATFLVALATVVSRELLNGGSPAPADDRPQRKARGRVEPAVGQPESEEDDAEAAAPPPRRRERIAGLLTHGGRIGQLHIDLSDAEAGLSDLTACVNKASEGHAPLVLVLDGAEPDDASPRALAQLLSERSRCILIDLASESRDRPGFSELLAGEAMFSDIITREEDSRLHEIAPGRAGREAVLAAPDIVDVALDALCETYDWVLVATASTDEAQVLSPLLARAQGALVMAGHAGNGHAVEAAYRLTDLTGAPIALVMLDAPETIDLVSQDKDPVPA</sequence>
<evidence type="ECO:0000256" key="3">
    <source>
        <dbReference type="ARBA" id="ARBA00022692"/>
    </source>
</evidence>
<evidence type="ECO:0000256" key="8">
    <source>
        <dbReference type="SAM" id="Phobius"/>
    </source>
</evidence>
<keyword evidence="6" id="KW-0175">Coiled coil</keyword>
<dbReference type="PANTHER" id="PTHR32309:SF13">
    <property type="entry name" value="FERRIC ENTEROBACTIN TRANSPORT PROTEIN FEPE"/>
    <property type="match status" value="1"/>
</dbReference>
<evidence type="ECO:0000256" key="1">
    <source>
        <dbReference type="ARBA" id="ARBA00004651"/>
    </source>
</evidence>
<dbReference type="RefSeq" id="WP_377800755.1">
    <property type="nucleotide sequence ID" value="NZ_JBHSLW010000039.1"/>
</dbReference>
<evidence type="ECO:0000256" key="7">
    <source>
        <dbReference type="SAM" id="MobiDB-lite"/>
    </source>
</evidence>
<comment type="caution">
    <text evidence="10">The sequence shown here is derived from an EMBL/GenBank/DDBJ whole genome shotgun (WGS) entry which is preliminary data.</text>
</comment>
<gene>
    <name evidence="10" type="ORF">ACFPOB_23305</name>
</gene>
<protein>
    <submittedName>
        <fullName evidence="10">GumC family protein</fullName>
    </submittedName>
</protein>
<feature type="coiled-coil region" evidence="6">
    <location>
        <begin position="310"/>
        <end position="425"/>
    </location>
</feature>
<keyword evidence="4 8" id="KW-1133">Transmembrane helix</keyword>
<keyword evidence="2" id="KW-1003">Cell membrane</keyword>
<feature type="transmembrane region" description="Helical" evidence="8">
    <location>
        <begin position="44"/>
        <end position="64"/>
    </location>
</feature>
<evidence type="ECO:0000313" key="11">
    <source>
        <dbReference type="Proteomes" id="UP001596053"/>
    </source>
</evidence>
<dbReference type="InterPro" id="IPR027417">
    <property type="entry name" value="P-loop_NTPase"/>
</dbReference>
<proteinExistence type="predicted"/>
<organism evidence="10 11">
    <name type="scientific">Bosea eneae</name>
    <dbReference type="NCBI Taxonomy" id="151454"/>
    <lineage>
        <taxon>Bacteria</taxon>
        <taxon>Pseudomonadati</taxon>
        <taxon>Pseudomonadota</taxon>
        <taxon>Alphaproteobacteria</taxon>
        <taxon>Hyphomicrobiales</taxon>
        <taxon>Boseaceae</taxon>
        <taxon>Bosea</taxon>
    </lineage>
</organism>
<dbReference type="InterPro" id="IPR003856">
    <property type="entry name" value="LPS_length_determ_N"/>
</dbReference>
<evidence type="ECO:0000313" key="10">
    <source>
        <dbReference type="EMBL" id="MFC5422497.1"/>
    </source>
</evidence>
<dbReference type="Gene3D" id="3.40.50.300">
    <property type="entry name" value="P-loop containing nucleotide triphosphate hydrolases"/>
    <property type="match status" value="1"/>
</dbReference>
<reference evidence="11" key="1">
    <citation type="journal article" date="2019" name="Int. J. Syst. Evol. Microbiol.">
        <title>The Global Catalogue of Microorganisms (GCM) 10K type strain sequencing project: providing services to taxonomists for standard genome sequencing and annotation.</title>
        <authorList>
            <consortium name="The Broad Institute Genomics Platform"/>
            <consortium name="The Broad Institute Genome Sequencing Center for Infectious Disease"/>
            <person name="Wu L."/>
            <person name="Ma J."/>
        </authorList>
    </citation>
    <scope>NUCLEOTIDE SEQUENCE [LARGE SCALE GENOMIC DNA]</scope>
    <source>
        <strain evidence="11">NCAIM B.01391</strain>
    </source>
</reference>
<comment type="subcellular location">
    <subcellularLocation>
        <location evidence="1">Cell membrane</location>
        <topology evidence="1">Multi-pass membrane protein</topology>
    </subcellularLocation>
</comment>
<evidence type="ECO:0000256" key="5">
    <source>
        <dbReference type="ARBA" id="ARBA00023136"/>
    </source>
</evidence>
<keyword evidence="3 8" id="KW-0812">Transmembrane</keyword>
<evidence type="ECO:0000256" key="4">
    <source>
        <dbReference type="ARBA" id="ARBA00022989"/>
    </source>
</evidence>
<dbReference type="Pfam" id="PF02706">
    <property type="entry name" value="Wzz"/>
    <property type="match status" value="1"/>
</dbReference>
<keyword evidence="11" id="KW-1185">Reference proteome</keyword>
<feature type="region of interest" description="Disordered" evidence="7">
    <location>
        <begin position="477"/>
        <end position="519"/>
    </location>
</feature>